<evidence type="ECO:0000256" key="5">
    <source>
        <dbReference type="ARBA" id="ARBA00022833"/>
    </source>
</evidence>
<feature type="binding site" evidence="9">
    <location>
        <position position="144"/>
    </location>
    <ligand>
        <name>Zn(2+)</name>
        <dbReference type="ChEBI" id="CHEBI:29105"/>
        <note>catalytic</note>
    </ligand>
</feature>
<dbReference type="SUPFAM" id="SSF55166">
    <property type="entry name" value="Hedgehog/DD-peptidase"/>
    <property type="match status" value="1"/>
</dbReference>
<dbReference type="AlphaFoldDB" id="A0A069CUZ4"/>
<keyword evidence="6 9" id="KW-0224">Dipeptidase</keyword>
<dbReference type="InterPro" id="IPR000755">
    <property type="entry name" value="A_A_dipeptidase"/>
</dbReference>
<evidence type="ECO:0000256" key="6">
    <source>
        <dbReference type="ARBA" id="ARBA00022997"/>
    </source>
</evidence>
<keyword evidence="7 9" id="KW-0482">Metalloprotease</keyword>
<evidence type="ECO:0000313" key="12">
    <source>
        <dbReference type="Proteomes" id="UP000030643"/>
    </source>
</evidence>
<dbReference type="Gene3D" id="3.30.1380.10">
    <property type="match status" value="1"/>
</dbReference>
<keyword evidence="8 10" id="KW-0961">Cell wall biogenesis/degradation</keyword>
<dbReference type="InterPro" id="IPR009045">
    <property type="entry name" value="Zn_M74/Hedgehog-like"/>
</dbReference>
<organism evidence="11 12">
    <name type="scientific">Weissella oryzae (strain DSM 25784 / JCM 18191 / LMG 30913 / SG25)</name>
    <dbReference type="NCBI Taxonomy" id="1329250"/>
    <lineage>
        <taxon>Bacteria</taxon>
        <taxon>Bacillati</taxon>
        <taxon>Bacillota</taxon>
        <taxon>Bacilli</taxon>
        <taxon>Lactobacillales</taxon>
        <taxon>Lactobacillaceae</taxon>
        <taxon>Weissella</taxon>
    </lineage>
</organism>
<dbReference type="Pfam" id="PF01427">
    <property type="entry name" value="Peptidase_M15"/>
    <property type="match status" value="1"/>
</dbReference>
<dbReference type="PANTHER" id="PTHR43126:SF2">
    <property type="entry name" value="D-ALANYL-D-ALANINE DIPEPTIDASE"/>
    <property type="match status" value="1"/>
</dbReference>
<dbReference type="HAMAP" id="MF_01924">
    <property type="entry name" value="A_A_dipeptidase"/>
    <property type="match status" value="1"/>
</dbReference>
<gene>
    <name evidence="11" type="ORF">WOSG25_120270</name>
</gene>
<feature type="site" description="Transition state stabilizer" evidence="9">
    <location>
        <position position="88"/>
    </location>
</feature>
<evidence type="ECO:0000256" key="10">
    <source>
        <dbReference type="PIRNR" id="PIRNR026671"/>
    </source>
</evidence>
<comment type="catalytic activity">
    <reaction evidence="1 9 10">
        <text>D-alanyl-D-alanine + H2O = 2 D-alanine</text>
        <dbReference type="Rhea" id="RHEA:20661"/>
        <dbReference type="ChEBI" id="CHEBI:15377"/>
        <dbReference type="ChEBI" id="CHEBI:57416"/>
        <dbReference type="ChEBI" id="CHEBI:57822"/>
        <dbReference type="EC" id="3.4.13.22"/>
    </reaction>
</comment>
<dbReference type="OrthoDB" id="9801430at2"/>
<feature type="binding site" evidence="9">
    <location>
        <position position="211"/>
    </location>
    <ligand>
        <name>Zn(2+)</name>
        <dbReference type="ChEBI" id="CHEBI:29105"/>
        <note>catalytic</note>
    </ligand>
</feature>
<evidence type="ECO:0000256" key="9">
    <source>
        <dbReference type="HAMAP-Rule" id="MF_01924"/>
    </source>
</evidence>
<dbReference type="EMBL" id="DF820495">
    <property type="protein sequence ID" value="GAK31635.1"/>
    <property type="molecule type" value="Genomic_DNA"/>
</dbReference>
<keyword evidence="2 9" id="KW-0645">Protease</keyword>
<dbReference type="PANTHER" id="PTHR43126">
    <property type="entry name" value="D-ALANYL-D-ALANINE DIPEPTIDASE"/>
    <property type="match status" value="1"/>
</dbReference>
<dbReference type="GO" id="GO:0006508">
    <property type="term" value="P:proteolysis"/>
    <property type="evidence" value="ECO:0007669"/>
    <property type="project" value="UniProtKB-KW"/>
</dbReference>
<dbReference type="CDD" id="cd14843">
    <property type="entry name" value="D-Ala-D-Ala_dipeptidase_like"/>
    <property type="match status" value="1"/>
</dbReference>
<sequence>MDIKQAIPVQTIWNRQTIFSLPINEQAESLVSVSYLPEKIIVSPQYFIQGIAGALPEIFLRSGAFKHLVKAAHSLPTGYKLVVFDAWRSIATQQALFDSYQQQLAKANPTWSASQLEVATLRIVALPSTLATKPSPHNTGGSIDLSIVDPQGRLLEMASPFDDTSNYAKTSYFEENQPTSPSEVTARNNRRWLYQIMLAAGFTNYPEEWWHYDFGNQNWAYQSQQNQAIYGATQPNFPW</sequence>
<evidence type="ECO:0000256" key="3">
    <source>
        <dbReference type="ARBA" id="ARBA00022723"/>
    </source>
</evidence>
<keyword evidence="3 9" id="KW-0479">Metal-binding</keyword>
<name>A0A069CUZ4_WEIOS</name>
<reference evidence="12" key="1">
    <citation type="journal article" date="2014" name="Genome Announc.">
        <title>Draft genome sequence of Weissella oryzae SG25T, isolated from fermented rice grains.</title>
        <authorList>
            <person name="Tanizawa Y."/>
            <person name="Fujisawa T."/>
            <person name="Mochizuki T."/>
            <person name="Kaminuma E."/>
            <person name="Suzuki Y."/>
            <person name="Nakamura Y."/>
            <person name="Tohno M."/>
        </authorList>
    </citation>
    <scope>NUCLEOTIDE SEQUENCE [LARGE SCALE GENOMIC DNA]</scope>
    <source>
        <strain evidence="12">DSM 25784 / JCM 18191 / LMG 30913 / SG25</strain>
    </source>
</reference>
<dbReference type="GO" id="GO:0008270">
    <property type="term" value="F:zinc ion binding"/>
    <property type="evidence" value="ECO:0007669"/>
    <property type="project" value="UniProtKB-UniRule"/>
</dbReference>
<dbReference type="GO" id="GO:0008237">
    <property type="term" value="F:metallopeptidase activity"/>
    <property type="evidence" value="ECO:0007669"/>
    <property type="project" value="UniProtKB-KW"/>
</dbReference>
<feature type="active site" description="Proton donor/acceptor" evidence="9">
    <location>
        <position position="208"/>
    </location>
</feature>
<dbReference type="GO" id="GO:0071555">
    <property type="term" value="P:cell wall organization"/>
    <property type="evidence" value="ECO:0007669"/>
    <property type="project" value="UniProtKB-KW"/>
</dbReference>
<dbReference type="GO" id="GO:0160237">
    <property type="term" value="F:D-Ala-D-Ala dipeptidase activity"/>
    <property type="evidence" value="ECO:0007669"/>
    <property type="project" value="UniProtKB-EC"/>
</dbReference>
<dbReference type="RefSeq" id="WP_027699589.1">
    <property type="nucleotide sequence ID" value="NZ_DF820495.1"/>
</dbReference>
<proteinExistence type="inferred from homology"/>
<evidence type="ECO:0000256" key="8">
    <source>
        <dbReference type="ARBA" id="ARBA00023316"/>
    </source>
</evidence>
<dbReference type="PIRSF" id="PIRSF026671">
    <property type="entry name" value="AA_dipeptidase"/>
    <property type="match status" value="1"/>
</dbReference>
<comment type="function">
    <text evidence="9 10">Catalyzes hydrolysis of the D-alanyl-D-alanine dipeptide.</text>
</comment>
<evidence type="ECO:0000313" key="11">
    <source>
        <dbReference type="EMBL" id="GAK31635.1"/>
    </source>
</evidence>
<dbReference type="eggNOG" id="COG2173">
    <property type="taxonomic scope" value="Bacteria"/>
</dbReference>
<keyword evidence="5 9" id="KW-0862">Zinc</keyword>
<keyword evidence="12" id="KW-1185">Reference proteome</keyword>
<comment type="similarity">
    <text evidence="9 10">Belongs to the peptidase M15D family.</text>
</comment>
<evidence type="ECO:0000256" key="1">
    <source>
        <dbReference type="ARBA" id="ARBA00001362"/>
    </source>
</evidence>
<protein>
    <recommendedName>
        <fullName evidence="9 10">D-alanyl-D-alanine dipeptidase</fullName>
        <shortName evidence="9 10">D-Ala-D-Ala dipeptidase</shortName>
        <ecNumber evidence="9 10">3.4.13.22</ecNumber>
    </recommendedName>
</protein>
<accession>A0A069CUZ4</accession>
<dbReference type="STRING" id="1329250.WOSG25_120270"/>
<comment type="cofactor">
    <cofactor evidence="9">
        <name>Zn(2+)</name>
        <dbReference type="ChEBI" id="CHEBI:29105"/>
    </cofactor>
    <text evidence="9">Binds 1 zinc ion per subunit.</text>
</comment>
<dbReference type="Proteomes" id="UP000030643">
    <property type="component" value="Unassembled WGS sequence"/>
</dbReference>
<evidence type="ECO:0000256" key="2">
    <source>
        <dbReference type="ARBA" id="ARBA00022670"/>
    </source>
</evidence>
<evidence type="ECO:0000256" key="4">
    <source>
        <dbReference type="ARBA" id="ARBA00022801"/>
    </source>
</evidence>
<feature type="binding site" evidence="9">
    <location>
        <position position="137"/>
    </location>
    <ligand>
        <name>Zn(2+)</name>
        <dbReference type="ChEBI" id="CHEBI:29105"/>
        <note>catalytic</note>
    </ligand>
</feature>
<evidence type="ECO:0000256" key="7">
    <source>
        <dbReference type="ARBA" id="ARBA00023049"/>
    </source>
</evidence>
<dbReference type="EC" id="3.4.13.22" evidence="9 10"/>
<keyword evidence="4 9" id="KW-0378">Hydrolase</keyword>